<name>A0A4Q0QPZ2_9BRAD</name>
<feature type="domain" description="Helix-turn-helix" evidence="1">
    <location>
        <begin position="4"/>
        <end position="56"/>
    </location>
</feature>
<protein>
    <submittedName>
        <fullName evidence="2">DNA-binding protein</fullName>
    </submittedName>
</protein>
<dbReference type="Proteomes" id="UP000290174">
    <property type="component" value="Unassembled WGS sequence"/>
</dbReference>
<evidence type="ECO:0000313" key="2">
    <source>
        <dbReference type="EMBL" id="RXG97350.1"/>
    </source>
</evidence>
<dbReference type="InterPro" id="IPR041657">
    <property type="entry name" value="HTH_17"/>
</dbReference>
<dbReference type="EMBL" id="RKMK01000011">
    <property type="protein sequence ID" value="RXG97350.1"/>
    <property type="molecule type" value="Genomic_DNA"/>
</dbReference>
<evidence type="ECO:0000259" key="1">
    <source>
        <dbReference type="Pfam" id="PF12728"/>
    </source>
</evidence>
<organism evidence="2 3">
    <name type="scientific">Bradyrhizobium zhanjiangense</name>
    <dbReference type="NCBI Taxonomy" id="1325107"/>
    <lineage>
        <taxon>Bacteria</taxon>
        <taxon>Pseudomonadati</taxon>
        <taxon>Pseudomonadota</taxon>
        <taxon>Alphaproteobacteria</taxon>
        <taxon>Hyphomicrobiales</taxon>
        <taxon>Nitrobacteraceae</taxon>
        <taxon>Bradyrhizobium</taxon>
    </lineage>
</organism>
<sequence>MQQFLDTKEAARHVRLSPATLERLRVRGGGPAYINPIPSRVIYDVTDLDVWMWSRRRKSTSETEAV</sequence>
<dbReference type="RefSeq" id="WP_128956002.1">
    <property type="nucleotide sequence ID" value="NZ_RKMK01000011.1"/>
</dbReference>
<accession>A0A4Q0QPZ2</accession>
<evidence type="ECO:0000313" key="3">
    <source>
        <dbReference type="Proteomes" id="UP000290174"/>
    </source>
</evidence>
<dbReference type="Pfam" id="PF12728">
    <property type="entry name" value="HTH_17"/>
    <property type="match status" value="1"/>
</dbReference>
<reference evidence="2 3" key="1">
    <citation type="submission" date="2018-11" db="EMBL/GenBank/DDBJ databases">
        <title>Bradyrhizobium sp. nov., isolated from effective nodules of peanut in China.</title>
        <authorList>
            <person name="Li Y."/>
        </authorList>
    </citation>
    <scope>NUCLEOTIDE SEQUENCE [LARGE SCALE GENOMIC DNA]</scope>
    <source>
        <strain evidence="2 3">CCBAU 51770</strain>
    </source>
</reference>
<keyword evidence="2" id="KW-0238">DNA-binding</keyword>
<dbReference type="GO" id="GO:0003677">
    <property type="term" value="F:DNA binding"/>
    <property type="evidence" value="ECO:0007669"/>
    <property type="project" value="UniProtKB-KW"/>
</dbReference>
<gene>
    <name evidence="2" type="ORF">EAS61_15255</name>
</gene>
<dbReference type="AlphaFoldDB" id="A0A4Q0QPZ2"/>
<dbReference type="InterPro" id="IPR009061">
    <property type="entry name" value="DNA-bd_dom_put_sf"/>
</dbReference>
<dbReference type="SUPFAM" id="SSF46955">
    <property type="entry name" value="Putative DNA-binding domain"/>
    <property type="match status" value="1"/>
</dbReference>
<comment type="caution">
    <text evidence="2">The sequence shown here is derived from an EMBL/GenBank/DDBJ whole genome shotgun (WGS) entry which is preliminary data.</text>
</comment>
<proteinExistence type="predicted"/>